<name>A0A401IZY5_SPHXE</name>
<evidence type="ECO:0000313" key="2">
    <source>
        <dbReference type="Proteomes" id="UP000290975"/>
    </source>
</evidence>
<comment type="caution">
    <text evidence="1">The sequence shown here is derived from an EMBL/GenBank/DDBJ whole genome shotgun (WGS) entry which is preliminary data.</text>
</comment>
<keyword evidence="2" id="KW-1185">Reference proteome</keyword>
<dbReference type="EMBL" id="BBQY01000001">
    <property type="protein sequence ID" value="GBH29885.1"/>
    <property type="molecule type" value="Genomic_DNA"/>
</dbReference>
<accession>A0A401IZY5</accession>
<gene>
    <name evidence="1" type="ORF">MBESOW_P1139</name>
</gene>
<dbReference type="Proteomes" id="UP000290975">
    <property type="component" value="Unassembled WGS sequence"/>
</dbReference>
<protein>
    <submittedName>
        <fullName evidence="1">Uncharacterized protein</fullName>
    </submittedName>
</protein>
<organism evidence="1 2">
    <name type="scientific">Sphingobium xenophagum</name>
    <dbReference type="NCBI Taxonomy" id="121428"/>
    <lineage>
        <taxon>Bacteria</taxon>
        <taxon>Pseudomonadati</taxon>
        <taxon>Pseudomonadota</taxon>
        <taxon>Alphaproteobacteria</taxon>
        <taxon>Sphingomonadales</taxon>
        <taxon>Sphingomonadaceae</taxon>
        <taxon>Sphingobium</taxon>
    </lineage>
</organism>
<dbReference type="AlphaFoldDB" id="A0A401IZY5"/>
<reference evidence="1 2" key="1">
    <citation type="submission" date="2014-12" db="EMBL/GenBank/DDBJ databases">
        <title>Whole genome sequencing of Sphingobium xenophagum OW59.</title>
        <authorList>
            <person name="Ohta Y."/>
            <person name="Nishi S."/>
            <person name="Hatada Y."/>
        </authorList>
    </citation>
    <scope>NUCLEOTIDE SEQUENCE [LARGE SCALE GENOMIC DNA]</scope>
    <source>
        <strain evidence="1 2">OW59</strain>
    </source>
</reference>
<dbReference type="STRING" id="1192759.GCA_000277525_01176"/>
<proteinExistence type="predicted"/>
<evidence type="ECO:0000313" key="1">
    <source>
        <dbReference type="EMBL" id="GBH29885.1"/>
    </source>
</evidence>
<sequence>MQDNGAAHKAIDRIGQIGQICVIMQAPTEIFEAIALQKCLLVTYNKMVVTLAPHILYTRHDEMFIDAVTVDRDGRPPRELKLGTFKLVGLSDIKVLDEPFEAMHGLYDQNDDKYRGVTLFAVAPESAAA</sequence>